<dbReference type="Proteomes" id="UP000036406">
    <property type="component" value="Chromosome"/>
</dbReference>
<dbReference type="STRING" id="330734.ABA45_12610"/>
<dbReference type="SUPFAM" id="SSF52172">
    <property type="entry name" value="CheY-like"/>
    <property type="match status" value="1"/>
</dbReference>
<dbReference type="PATRIC" id="fig|330734.3.peg.2642"/>
<dbReference type="KEGG" id="mpq:ABA45_12610"/>
<dbReference type="RefSeq" id="WP_048386619.1">
    <property type="nucleotide sequence ID" value="NZ_CP011494.1"/>
</dbReference>
<name>A0A0H4IDV4_9GAMM</name>
<keyword evidence="7" id="KW-1185">Reference proteome</keyword>
<keyword evidence="2 3" id="KW-0597">Phosphoprotein</keyword>
<keyword evidence="1" id="KW-0145">Chemotaxis</keyword>
<feature type="domain" description="Response regulatory" evidence="5">
    <location>
        <begin position="4"/>
        <end position="119"/>
    </location>
</feature>
<protein>
    <submittedName>
        <fullName evidence="6">Chemotaxis protein CheC</fullName>
    </submittedName>
</protein>
<evidence type="ECO:0000256" key="3">
    <source>
        <dbReference type="PROSITE-ProRule" id="PRU00169"/>
    </source>
</evidence>
<dbReference type="PROSITE" id="PS50110">
    <property type="entry name" value="RESPONSE_REGULATORY"/>
    <property type="match status" value="1"/>
</dbReference>
<feature type="modified residue" description="4-aspartylphosphate" evidence="3">
    <location>
        <position position="54"/>
    </location>
</feature>
<evidence type="ECO:0000313" key="7">
    <source>
        <dbReference type="Proteomes" id="UP000036406"/>
    </source>
</evidence>
<dbReference type="AlphaFoldDB" id="A0A0H4IDV4"/>
<dbReference type="Gene3D" id="3.40.1550.10">
    <property type="entry name" value="CheC-like"/>
    <property type="match status" value="1"/>
</dbReference>
<reference evidence="6 7" key="1">
    <citation type="submission" date="2015-05" db="EMBL/GenBank/DDBJ databases">
        <title>Complete genome of Marinobacter psychrophilus strain 20041T isolated from sea-ice of the Canadian Basin.</title>
        <authorList>
            <person name="Song L."/>
            <person name="Ren L."/>
            <person name="Yu Y."/>
            <person name="Wang X."/>
        </authorList>
    </citation>
    <scope>NUCLEOTIDE SEQUENCE [LARGE SCALE GENOMIC DNA]</scope>
    <source>
        <strain evidence="6 7">20041</strain>
    </source>
</reference>
<evidence type="ECO:0000313" key="6">
    <source>
        <dbReference type="EMBL" id="AKO53147.1"/>
    </source>
</evidence>
<gene>
    <name evidence="6" type="ORF">ABA45_12610</name>
</gene>
<sequence length="345" mass="38229">MLPDILICDDSEMARKQMARALPTALRHQVSFCRNGSEALVRIRHSVPDMLFLDLNMPDLDGYEVLEHLRSEQIELLTIVVSGDIQPQAKARVFSLGAVAFLNKPTAPEKVAKLLAQYGIYCEPEESSSSGSQPETNTPSHPASINSDSQLLLNDYLREIANVAMGRSSDLLARLLGIFVHQPIPKVAFIASSELHMTIAAADDEAHYSAVCQGFTGAGVAGEAMLLFADSSFREMAEMLHYDNLDGPAVNVEVLMDMSSILFGAFLKGIGDQMDLRLGLSHPTVLGQHRQINELLDHHRNHEQQLLCIEIAYAIENRNIQCDMLVLFTEDSLPFLQQRLQYLAE</sequence>
<organism evidence="6 7">
    <name type="scientific">Marinobacter psychrophilus</name>
    <dbReference type="NCBI Taxonomy" id="330734"/>
    <lineage>
        <taxon>Bacteria</taxon>
        <taxon>Pseudomonadati</taxon>
        <taxon>Pseudomonadota</taxon>
        <taxon>Gammaproteobacteria</taxon>
        <taxon>Pseudomonadales</taxon>
        <taxon>Marinobacteraceae</taxon>
        <taxon>Marinobacter</taxon>
    </lineage>
</organism>
<evidence type="ECO:0000256" key="4">
    <source>
        <dbReference type="SAM" id="MobiDB-lite"/>
    </source>
</evidence>
<evidence type="ECO:0000256" key="1">
    <source>
        <dbReference type="ARBA" id="ARBA00022500"/>
    </source>
</evidence>
<evidence type="ECO:0000259" key="5">
    <source>
        <dbReference type="PROSITE" id="PS50110"/>
    </source>
</evidence>
<dbReference type="SUPFAM" id="SSF103039">
    <property type="entry name" value="CheC-like"/>
    <property type="match status" value="1"/>
</dbReference>
<dbReference type="Gene3D" id="3.40.50.2300">
    <property type="match status" value="1"/>
</dbReference>
<dbReference type="GO" id="GO:0000160">
    <property type="term" value="P:phosphorelay signal transduction system"/>
    <property type="evidence" value="ECO:0007669"/>
    <property type="project" value="InterPro"/>
</dbReference>
<dbReference type="Pfam" id="PF00072">
    <property type="entry name" value="Response_reg"/>
    <property type="match status" value="1"/>
</dbReference>
<proteinExistence type="predicted"/>
<evidence type="ECO:0000256" key="2">
    <source>
        <dbReference type="ARBA" id="ARBA00022553"/>
    </source>
</evidence>
<dbReference type="CDD" id="cd17593">
    <property type="entry name" value="REC_CheC-like"/>
    <property type="match status" value="1"/>
</dbReference>
<dbReference type="InterPro" id="IPR028976">
    <property type="entry name" value="CheC-like_sf"/>
</dbReference>
<feature type="compositionally biased region" description="Polar residues" evidence="4">
    <location>
        <begin position="136"/>
        <end position="145"/>
    </location>
</feature>
<dbReference type="PANTHER" id="PTHR44591">
    <property type="entry name" value="STRESS RESPONSE REGULATOR PROTEIN 1"/>
    <property type="match status" value="1"/>
</dbReference>
<dbReference type="SMART" id="SM00448">
    <property type="entry name" value="REC"/>
    <property type="match status" value="1"/>
</dbReference>
<dbReference type="InterPro" id="IPR011006">
    <property type="entry name" value="CheY-like_superfamily"/>
</dbReference>
<dbReference type="InterPro" id="IPR050595">
    <property type="entry name" value="Bact_response_regulator"/>
</dbReference>
<dbReference type="PANTHER" id="PTHR44591:SF24">
    <property type="entry name" value="PROTEIN-GLUTAMATE METHYLESTERASE_PROTEIN-GLUTAMINE GLUTAMINASE 1"/>
    <property type="match status" value="1"/>
</dbReference>
<dbReference type="EMBL" id="CP011494">
    <property type="protein sequence ID" value="AKO53147.1"/>
    <property type="molecule type" value="Genomic_DNA"/>
</dbReference>
<accession>A0A0H4IDV4</accession>
<dbReference type="InterPro" id="IPR001789">
    <property type="entry name" value="Sig_transdc_resp-reg_receiver"/>
</dbReference>
<dbReference type="GO" id="GO:0006935">
    <property type="term" value="P:chemotaxis"/>
    <property type="evidence" value="ECO:0007669"/>
    <property type="project" value="UniProtKB-KW"/>
</dbReference>
<dbReference type="CDD" id="cd17910">
    <property type="entry name" value="CheC_ClassII"/>
    <property type="match status" value="1"/>
</dbReference>
<feature type="region of interest" description="Disordered" evidence="4">
    <location>
        <begin position="125"/>
        <end position="145"/>
    </location>
</feature>